<name>A0A2S7X2Y1_9GAMM</name>
<keyword evidence="2" id="KW-0812">Transmembrane</keyword>
<protein>
    <recommendedName>
        <fullName evidence="3">ImpA N-terminal domain-containing protein</fullName>
    </recommendedName>
</protein>
<gene>
    <name evidence="4" type="ORF">BTO22_12675</name>
</gene>
<evidence type="ECO:0000256" key="1">
    <source>
        <dbReference type="SAM" id="MobiDB-lite"/>
    </source>
</evidence>
<dbReference type="AlphaFoldDB" id="A0A2S7X2Y1"/>
<proteinExistence type="predicted"/>
<reference evidence="4 5" key="1">
    <citation type="submission" date="2016-12" db="EMBL/GenBank/DDBJ databases">
        <title>Diversity of luminous bacteria.</title>
        <authorList>
            <person name="Yoshizawa S."/>
            <person name="Kogure K."/>
        </authorList>
    </citation>
    <scope>NUCLEOTIDE SEQUENCE [LARGE SCALE GENOMIC DNA]</scope>
    <source>
        <strain evidence="4 5">ATCC 33715</strain>
    </source>
</reference>
<dbReference type="EMBL" id="MSCO01000002">
    <property type="protein sequence ID" value="PQJ84388.1"/>
    <property type="molecule type" value="Genomic_DNA"/>
</dbReference>
<feature type="domain" description="ImpA N-terminal" evidence="3">
    <location>
        <begin position="9"/>
        <end position="119"/>
    </location>
</feature>
<dbReference type="InterPro" id="IPR010657">
    <property type="entry name" value="ImpA_N"/>
</dbReference>
<dbReference type="Proteomes" id="UP000239263">
    <property type="component" value="Unassembled WGS sequence"/>
</dbReference>
<dbReference type="PANTHER" id="PTHR37024:SF5">
    <property type="entry name" value="IMPA N-TERMINAL DOMAIN-CONTAINING PROTEIN"/>
    <property type="match status" value="1"/>
</dbReference>
<sequence>MNLPDFARRPISQNLPCGVNPNALDDFSEIKRQVNKLNTVTSKISWKIVHSLSKNILLNESKDIRCACYYTVSATHVDGLKGFVGGLQALFDICLIYWYSAYPEESKSTARIGSIEWLTEHAVRKQKTLKISPSDLPLIEEGHKLTLKIEEELRSHYGTKSPSLGGIRRIFSQWIEEIQIQEEKEKKREESKDKKSKNTAEPKGINVNLSMPAMKAPVTKVETTNKPENNSKPLLIILIVLGFFLCMLFANFFYSDNQKRTLREQIETANIDDIVALLPELERKEDPIKQSIKSDIIKRTQWLVSGWELDPIRVNQLPTLTFAVDTLKTIYPDSAAAKSMQEKLTSQTIEFDNAYKGINRQFLKSRTVFANAKSQEKSIIKAYDYSNSLFPLLGRIEYAEKKMTSAEIDKTQRLLNIYQHKINTLKEEL</sequence>
<evidence type="ECO:0000256" key="2">
    <source>
        <dbReference type="SAM" id="Phobius"/>
    </source>
</evidence>
<organism evidence="4 5">
    <name type="scientific">Aliivibrio sifiae</name>
    <dbReference type="NCBI Taxonomy" id="566293"/>
    <lineage>
        <taxon>Bacteria</taxon>
        <taxon>Pseudomonadati</taxon>
        <taxon>Pseudomonadota</taxon>
        <taxon>Gammaproteobacteria</taxon>
        <taxon>Vibrionales</taxon>
        <taxon>Vibrionaceae</taxon>
        <taxon>Aliivibrio</taxon>
    </lineage>
</organism>
<keyword evidence="2" id="KW-0472">Membrane</keyword>
<dbReference type="Pfam" id="PF06812">
    <property type="entry name" value="ImpA_N"/>
    <property type="match status" value="1"/>
</dbReference>
<feature type="transmembrane region" description="Helical" evidence="2">
    <location>
        <begin position="234"/>
        <end position="254"/>
    </location>
</feature>
<accession>A0A2S7X2Y1</accession>
<feature type="region of interest" description="Disordered" evidence="1">
    <location>
        <begin position="183"/>
        <end position="204"/>
    </location>
</feature>
<dbReference type="PANTHER" id="PTHR37024">
    <property type="entry name" value="TYPE VI SECRETION SYSTEM DUF2094 AND IMPA-RELATED DOMAIN PROTEIN"/>
    <property type="match status" value="1"/>
</dbReference>
<comment type="caution">
    <text evidence="4">The sequence shown here is derived from an EMBL/GenBank/DDBJ whole genome shotgun (WGS) entry which is preliminary data.</text>
</comment>
<dbReference type="RefSeq" id="WP_105055856.1">
    <property type="nucleotide sequence ID" value="NZ_CAWNRT010000002.1"/>
</dbReference>
<evidence type="ECO:0000313" key="4">
    <source>
        <dbReference type="EMBL" id="PQJ84388.1"/>
    </source>
</evidence>
<feature type="compositionally biased region" description="Basic and acidic residues" evidence="1">
    <location>
        <begin position="183"/>
        <end position="200"/>
    </location>
</feature>
<evidence type="ECO:0000259" key="3">
    <source>
        <dbReference type="Pfam" id="PF06812"/>
    </source>
</evidence>
<dbReference type="OrthoDB" id="5856140at2"/>
<keyword evidence="2" id="KW-1133">Transmembrane helix</keyword>
<evidence type="ECO:0000313" key="5">
    <source>
        <dbReference type="Proteomes" id="UP000239263"/>
    </source>
</evidence>